<proteinExistence type="inferred from homology"/>
<dbReference type="Proteomes" id="UP000192569">
    <property type="component" value="Chromosome I"/>
</dbReference>
<dbReference type="PANTHER" id="PTHR37423">
    <property type="entry name" value="SOLUBLE LYTIC MUREIN TRANSGLYCOSYLASE-RELATED"/>
    <property type="match status" value="1"/>
</dbReference>
<evidence type="ECO:0000313" key="4">
    <source>
        <dbReference type="Proteomes" id="UP000192569"/>
    </source>
</evidence>
<dbReference type="SUPFAM" id="SSF53955">
    <property type="entry name" value="Lysozyme-like"/>
    <property type="match status" value="1"/>
</dbReference>
<dbReference type="PANTHER" id="PTHR37423:SF5">
    <property type="entry name" value="SOLUBLE LYTIC MUREIN TRANSGLYCOSYLASE"/>
    <property type="match status" value="1"/>
</dbReference>
<dbReference type="InterPro" id="IPR008258">
    <property type="entry name" value="Transglycosylase_SLT_dom_1"/>
</dbReference>
<evidence type="ECO:0000259" key="2">
    <source>
        <dbReference type="Pfam" id="PF01464"/>
    </source>
</evidence>
<dbReference type="Pfam" id="PF01464">
    <property type="entry name" value="SLT"/>
    <property type="match status" value="1"/>
</dbReference>
<name>A0A1W1W168_9FIRM</name>
<dbReference type="Gene3D" id="1.10.530.10">
    <property type="match status" value="1"/>
</dbReference>
<accession>A0A1W1W168</accession>
<comment type="similarity">
    <text evidence="1">Belongs to the transglycosylase Slt family.</text>
</comment>
<dbReference type="EMBL" id="LT838272">
    <property type="protein sequence ID" value="SMB99111.1"/>
    <property type="molecule type" value="Genomic_DNA"/>
</dbReference>
<dbReference type="STRING" id="698762.SAMN00808754_2753"/>
<reference evidence="3 4" key="1">
    <citation type="submission" date="2017-04" db="EMBL/GenBank/DDBJ databases">
        <authorList>
            <person name="Afonso C.L."/>
            <person name="Miller P.J."/>
            <person name="Scott M.A."/>
            <person name="Spackman E."/>
            <person name="Goraichik I."/>
            <person name="Dimitrov K.M."/>
            <person name="Suarez D.L."/>
            <person name="Swayne D.E."/>
        </authorList>
    </citation>
    <scope>NUCLEOTIDE SEQUENCE [LARGE SCALE GENOMIC DNA]</scope>
    <source>
        <strain evidence="3 4">ToBE</strain>
    </source>
</reference>
<sequence>MILNYRRTLVVLLLLLLVAGAVLFKPLGRLFYPMPYQEMVFFYAHQNGLDPLLVLALIRTESKFYPLAVSSTGARGLMQLMPETAGWVAKKLGIEFQVERLFDPEYNLRLGTWYLSYILREFNGNLTAALAAYNGGKEKVKEWLVTGTWSGTMADLEKIPFPETRGFVRQVLRDYSIYRWLYRGYH</sequence>
<dbReference type="GO" id="GO:0000270">
    <property type="term" value="P:peptidoglycan metabolic process"/>
    <property type="evidence" value="ECO:0007669"/>
    <property type="project" value="InterPro"/>
</dbReference>
<dbReference type="CDD" id="cd16896">
    <property type="entry name" value="LT_Slt70-like"/>
    <property type="match status" value="1"/>
</dbReference>
<organism evidence="3 4">
    <name type="scientific">Thermanaeromonas toyohensis ToBE</name>
    <dbReference type="NCBI Taxonomy" id="698762"/>
    <lineage>
        <taxon>Bacteria</taxon>
        <taxon>Bacillati</taxon>
        <taxon>Bacillota</taxon>
        <taxon>Clostridia</taxon>
        <taxon>Neomoorellales</taxon>
        <taxon>Neomoorellaceae</taxon>
        <taxon>Thermanaeromonas</taxon>
    </lineage>
</organism>
<dbReference type="InterPro" id="IPR000189">
    <property type="entry name" value="Transglyc_AS"/>
</dbReference>
<gene>
    <name evidence="3" type="ORF">SAMN00808754_2753</name>
</gene>
<dbReference type="AlphaFoldDB" id="A0A1W1W168"/>
<dbReference type="PROSITE" id="PS00922">
    <property type="entry name" value="TRANSGLYCOSYLASE"/>
    <property type="match status" value="1"/>
</dbReference>
<dbReference type="GO" id="GO:0016020">
    <property type="term" value="C:membrane"/>
    <property type="evidence" value="ECO:0007669"/>
    <property type="project" value="InterPro"/>
</dbReference>
<protein>
    <submittedName>
        <fullName evidence="3">Soluble lytic murein transglycosylase</fullName>
    </submittedName>
</protein>
<dbReference type="InterPro" id="IPR023346">
    <property type="entry name" value="Lysozyme-like_dom_sf"/>
</dbReference>
<feature type="domain" description="Transglycosylase SLT" evidence="2">
    <location>
        <begin position="39"/>
        <end position="144"/>
    </location>
</feature>
<evidence type="ECO:0000256" key="1">
    <source>
        <dbReference type="ARBA" id="ARBA00007734"/>
    </source>
</evidence>
<dbReference type="RefSeq" id="WP_231967785.1">
    <property type="nucleotide sequence ID" value="NZ_LT838272.1"/>
</dbReference>
<evidence type="ECO:0000313" key="3">
    <source>
        <dbReference type="EMBL" id="SMB99111.1"/>
    </source>
</evidence>
<dbReference type="GO" id="GO:0008933">
    <property type="term" value="F:peptidoglycan lytic transglycosylase activity"/>
    <property type="evidence" value="ECO:0007669"/>
    <property type="project" value="InterPro"/>
</dbReference>
<keyword evidence="4" id="KW-1185">Reference proteome</keyword>